<dbReference type="GO" id="GO:0005524">
    <property type="term" value="F:ATP binding"/>
    <property type="evidence" value="ECO:0007669"/>
    <property type="project" value="UniProtKB-KW"/>
</dbReference>
<accession>A0A1W7D326</accession>
<dbReference type="PANTHER" id="PTHR45772:SF9">
    <property type="entry name" value="CONSERVED COMPONENT OF ABC TRANSPORTER FOR NATURAL AMINO ACIDS"/>
    <property type="match status" value="1"/>
</dbReference>
<dbReference type="InterPro" id="IPR051120">
    <property type="entry name" value="ABC_AA/LPS_Transport"/>
</dbReference>
<reference evidence="5 6" key="1">
    <citation type="submission" date="2017-05" db="EMBL/GenBank/DDBJ databases">
        <title>Complete genome sequence of Streptomyces sp. SCSIO 03032 revealed the diverse biosynthetic pathways for its bioactive secondary metabolites.</title>
        <authorList>
            <person name="Ma L."/>
            <person name="Zhu Y."/>
            <person name="Zhang W."/>
            <person name="Zhang G."/>
            <person name="Tian X."/>
            <person name="Zhang S."/>
            <person name="Zhang C."/>
        </authorList>
    </citation>
    <scope>NUCLEOTIDE SEQUENCE [LARGE SCALE GENOMIC DNA]</scope>
    <source>
        <strain evidence="5 6">SCSIO 03032</strain>
    </source>
</reference>
<dbReference type="InterPro" id="IPR032823">
    <property type="entry name" value="BCA_ABC_TP_C"/>
</dbReference>
<dbReference type="InterPro" id="IPR003593">
    <property type="entry name" value="AAA+_ATPase"/>
</dbReference>
<dbReference type="FunFam" id="3.40.50.300:FF:000421">
    <property type="entry name" value="Branched-chain amino acid ABC transporter ATP-binding protein"/>
    <property type="match status" value="1"/>
</dbReference>
<evidence type="ECO:0000256" key="1">
    <source>
        <dbReference type="ARBA" id="ARBA00022448"/>
    </source>
</evidence>
<dbReference type="Pfam" id="PF12399">
    <property type="entry name" value="BCA_ABC_TP_C"/>
    <property type="match status" value="1"/>
</dbReference>
<dbReference type="InterPro" id="IPR017871">
    <property type="entry name" value="ABC_transporter-like_CS"/>
</dbReference>
<dbReference type="SUPFAM" id="SSF52540">
    <property type="entry name" value="P-loop containing nucleoside triphosphate hydrolases"/>
    <property type="match status" value="1"/>
</dbReference>
<dbReference type="GO" id="GO:0016887">
    <property type="term" value="F:ATP hydrolysis activity"/>
    <property type="evidence" value="ECO:0007669"/>
    <property type="project" value="InterPro"/>
</dbReference>
<keyword evidence="3 5" id="KW-0067">ATP-binding</keyword>
<sequence>MTTEMLDAAAGAGAASDDVLDASGVTLRFGGLTSLDGVALRMARGEILAVIGPNGAGKTSLFNSLTGAYVPQEGRIAFRPRAGGEHELRGRKPHRTSRLGVARTFQNIRLFGALTVLENVKVAVETRQRTDAISIMLGLPNARRDERESDRKAHEVLSFVGLERRMNELASSLSYGEQRRLEIARALATAPELLLLDEPAAGTNPTEKRDLEVLIRRINRELAVSVLLIEHDMRLVMSVADRVVVLNFGRKIAEGTPASVQRDPAVIEAYLGASAEDERAAVAGAVAERPGHGAGGADDEEERA</sequence>
<evidence type="ECO:0000259" key="4">
    <source>
        <dbReference type="PROSITE" id="PS50893"/>
    </source>
</evidence>
<evidence type="ECO:0000313" key="6">
    <source>
        <dbReference type="Proteomes" id="UP000194218"/>
    </source>
</evidence>
<organism evidence="5 6">
    <name type="scientific">Streptomyces marincola</name>
    <dbReference type="NCBI Taxonomy" id="2878388"/>
    <lineage>
        <taxon>Bacteria</taxon>
        <taxon>Bacillati</taxon>
        <taxon>Actinomycetota</taxon>
        <taxon>Actinomycetes</taxon>
        <taxon>Kitasatosporales</taxon>
        <taxon>Streptomycetaceae</taxon>
        <taxon>Streptomyces</taxon>
    </lineage>
</organism>
<dbReference type="AlphaFoldDB" id="A0A1W7D326"/>
<evidence type="ECO:0000256" key="3">
    <source>
        <dbReference type="ARBA" id="ARBA00022840"/>
    </source>
</evidence>
<dbReference type="EMBL" id="CP021121">
    <property type="protein sequence ID" value="ARQ71329.1"/>
    <property type="molecule type" value="Genomic_DNA"/>
</dbReference>
<keyword evidence="1" id="KW-0813">Transport</keyword>
<dbReference type="KEGG" id="smao:CAG99_23090"/>
<gene>
    <name evidence="5" type="ORF">CAG99_23090</name>
</gene>
<evidence type="ECO:0000313" key="5">
    <source>
        <dbReference type="EMBL" id="ARQ71329.1"/>
    </source>
</evidence>
<dbReference type="OrthoDB" id="9805514at2"/>
<dbReference type="Pfam" id="PF00005">
    <property type="entry name" value="ABC_tran"/>
    <property type="match status" value="1"/>
</dbReference>
<dbReference type="PROSITE" id="PS00211">
    <property type="entry name" value="ABC_TRANSPORTER_1"/>
    <property type="match status" value="1"/>
</dbReference>
<dbReference type="RefSeq" id="WP_086161171.1">
    <property type="nucleotide sequence ID" value="NZ_CP021121.1"/>
</dbReference>
<dbReference type="Gene3D" id="3.40.50.300">
    <property type="entry name" value="P-loop containing nucleotide triphosphate hydrolases"/>
    <property type="match status" value="1"/>
</dbReference>
<dbReference type="GO" id="GO:0005886">
    <property type="term" value="C:plasma membrane"/>
    <property type="evidence" value="ECO:0007669"/>
    <property type="project" value="TreeGrafter"/>
</dbReference>
<protein>
    <submittedName>
        <fullName evidence="5">ABC transporter ATP-binding protein</fullName>
    </submittedName>
</protein>
<evidence type="ECO:0000256" key="2">
    <source>
        <dbReference type="ARBA" id="ARBA00022741"/>
    </source>
</evidence>
<dbReference type="PROSITE" id="PS50893">
    <property type="entry name" value="ABC_TRANSPORTER_2"/>
    <property type="match status" value="1"/>
</dbReference>
<dbReference type="InterPro" id="IPR003439">
    <property type="entry name" value="ABC_transporter-like_ATP-bd"/>
</dbReference>
<dbReference type="Proteomes" id="UP000194218">
    <property type="component" value="Chromosome"/>
</dbReference>
<dbReference type="PANTHER" id="PTHR45772">
    <property type="entry name" value="CONSERVED COMPONENT OF ABC TRANSPORTER FOR NATURAL AMINO ACIDS-RELATED"/>
    <property type="match status" value="1"/>
</dbReference>
<dbReference type="CDD" id="cd03219">
    <property type="entry name" value="ABC_Mj1267_LivG_branched"/>
    <property type="match status" value="1"/>
</dbReference>
<dbReference type="SMART" id="SM00382">
    <property type="entry name" value="AAA"/>
    <property type="match status" value="1"/>
</dbReference>
<proteinExistence type="predicted"/>
<dbReference type="InterPro" id="IPR027417">
    <property type="entry name" value="P-loop_NTPase"/>
</dbReference>
<keyword evidence="2" id="KW-0547">Nucleotide-binding</keyword>
<feature type="domain" description="ABC transporter" evidence="4">
    <location>
        <begin position="20"/>
        <end position="273"/>
    </location>
</feature>
<keyword evidence="6" id="KW-1185">Reference proteome</keyword>
<name>A0A1W7D326_9ACTN</name>